<dbReference type="AlphaFoldDB" id="A0A1R0H4S3"/>
<comment type="caution">
    <text evidence="3">The sequence shown here is derived from an EMBL/GenBank/DDBJ whole genome shotgun (WGS) entry which is preliminary data.</text>
</comment>
<organism evidence="3 4">
    <name type="scientific">Smittium mucronatum</name>
    <dbReference type="NCBI Taxonomy" id="133383"/>
    <lineage>
        <taxon>Eukaryota</taxon>
        <taxon>Fungi</taxon>
        <taxon>Fungi incertae sedis</taxon>
        <taxon>Zoopagomycota</taxon>
        <taxon>Kickxellomycotina</taxon>
        <taxon>Harpellomycetes</taxon>
        <taxon>Harpellales</taxon>
        <taxon>Legeriomycetaceae</taxon>
        <taxon>Smittium</taxon>
    </lineage>
</organism>
<evidence type="ECO:0000259" key="2">
    <source>
        <dbReference type="PROSITE" id="PS50240"/>
    </source>
</evidence>
<evidence type="ECO:0000313" key="4">
    <source>
        <dbReference type="Proteomes" id="UP000187455"/>
    </source>
</evidence>
<reference evidence="3 4" key="1">
    <citation type="journal article" date="2016" name="Mol. Biol. Evol.">
        <title>Genome-Wide Survey of Gut Fungi (Harpellales) Reveals the First Horizontally Transferred Ubiquitin Gene from a Mosquito Host.</title>
        <authorList>
            <person name="Wang Y."/>
            <person name="White M.M."/>
            <person name="Kvist S."/>
            <person name="Moncalvo J.M."/>
        </authorList>
    </citation>
    <scope>NUCLEOTIDE SEQUENCE [LARGE SCALE GENOMIC DNA]</scope>
    <source>
        <strain evidence="3 4">ALG-7-W6</strain>
    </source>
</reference>
<feature type="domain" description="Peptidase S1" evidence="2">
    <location>
        <begin position="42"/>
        <end position="261"/>
    </location>
</feature>
<dbReference type="Gene3D" id="2.40.10.10">
    <property type="entry name" value="Trypsin-like serine proteases"/>
    <property type="match status" value="1"/>
</dbReference>
<feature type="chain" id="PRO_5012570891" description="Peptidase S1 domain-containing protein" evidence="1">
    <location>
        <begin position="22"/>
        <end position="298"/>
    </location>
</feature>
<dbReference type="GO" id="GO:0006508">
    <property type="term" value="P:proteolysis"/>
    <property type="evidence" value="ECO:0007669"/>
    <property type="project" value="InterPro"/>
</dbReference>
<accession>A0A1R0H4S3</accession>
<dbReference type="InterPro" id="IPR009003">
    <property type="entry name" value="Peptidase_S1_PA"/>
</dbReference>
<protein>
    <recommendedName>
        <fullName evidence="2">Peptidase S1 domain-containing protein</fullName>
    </recommendedName>
</protein>
<feature type="signal peptide" evidence="1">
    <location>
        <begin position="1"/>
        <end position="21"/>
    </location>
</feature>
<evidence type="ECO:0000256" key="1">
    <source>
        <dbReference type="SAM" id="SignalP"/>
    </source>
</evidence>
<dbReference type="PROSITE" id="PS50240">
    <property type="entry name" value="TRYPSIN_DOM"/>
    <property type="match status" value="1"/>
</dbReference>
<keyword evidence="4" id="KW-1185">Reference proteome</keyword>
<proteinExistence type="predicted"/>
<dbReference type="EMBL" id="LSSL01000608">
    <property type="protein sequence ID" value="OLY84127.1"/>
    <property type="molecule type" value="Genomic_DNA"/>
</dbReference>
<dbReference type="OrthoDB" id="10012881at2759"/>
<evidence type="ECO:0000313" key="3">
    <source>
        <dbReference type="EMBL" id="OLY84127.1"/>
    </source>
</evidence>
<dbReference type="Proteomes" id="UP000187455">
    <property type="component" value="Unassembled WGS sequence"/>
</dbReference>
<sequence>MVSFSVLFSVFLVNSIYNSIAQNKVVYQSLDKNFEGSAPDSILGKSWVYESNRTVKIYQKIDNVKTYDFKCLGVLHDSTFIIAPASCIKNIPVNMTRIGYKNSNKPFEKNIKVVRIHGKFLENDKNSGENDIALLMISDRPVGLNPIRYFNGIVEKVWGYKMASLKGNETSITTVKTMGLDNDQMTNLICKGCVGYLTRIMNSSHIEKGAPVFIKDKDVYYLLGLNNEFKKSIYNNGNELKRTGIITSLKHLQKWIKAVINYGINKSAKNLELVLNLENNEVEAEELDIKESMNLAIK</sequence>
<dbReference type="InterPro" id="IPR043504">
    <property type="entry name" value="Peptidase_S1_PA_chymotrypsin"/>
</dbReference>
<dbReference type="InterPro" id="IPR001254">
    <property type="entry name" value="Trypsin_dom"/>
</dbReference>
<dbReference type="SUPFAM" id="SSF50494">
    <property type="entry name" value="Trypsin-like serine proteases"/>
    <property type="match status" value="1"/>
</dbReference>
<name>A0A1R0H4S3_9FUNG</name>
<keyword evidence="1" id="KW-0732">Signal</keyword>
<dbReference type="GO" id="GO:0004252">
    <property type="term" value="F:serine-type endopeptidase activity"/>
    <property type="evidence" value="ECO:0007669"/>
    <property type="project" value="InterPro"/>
</dbReference>
<gene>
    <name evidence="3" type="ORF">AYI68_g1717</name>
</gene>